<protein>
    <submittedName>
        <fullName evidence="9">Aquaporin-7</fullName>
    </submittedName>
</protein>
<evidence type="ECO:0000256" key="8">
    <source>
        <dbReference type="SAM" id="Phobius"/>
    </source>
</evidence>
<keyword evidence="10" id="KW-1185">Reference proteome</keyword>
<evidence type="ECO:0000256" key="3">
    <source>
        <dbReference type="ARBA" id="ARBA00022448"/>
    </source>
</evidence>
<keyword evidence="5 8" id="KW-1133">Transmembrane helix</keyword>
<dbReference type="PROSITE" id="PS00221">
    <property type="entry name" value="MIP"/>
    <property type="match status" value="1"/>
</dbReference>
<evidence type="ECO:0000313" key="10">
    <source>
        <dbReference type="Proteomes" id="UP000187429"/>
    </source>
</evidence>
<comment type="caution">
    <text evidence="9">The sequence shown here is derived from an EMBL/GenBank/DDBJ whole genome shotgun (WGS) entry which is preliminary data.</text>
</comment>
<dbReference type="InterPro" id="IPR023271">
    <property type="entry name" value="Aquaporin-like"/>
</dbReference>
<dbReference type="InterPro" id="IPR022357">
    <property type="entry name" value="MIP_CS"/>
</dbReference>
<organism evidence="9 10">
    <name type="scientific">Smittium culicis</name>
    <dbReference type="NCBI Taxonomy" id="133412"/>
    <lineage>
        <taxon>Eukaryota</taxon>
        <taxon>Fungi</taxon>
        <taxon>Fungi incertae sedis</taxon>
        <taxon>Zoopagomycota</taxon>
        <taxon>Kickxellomycotina</taxon>
        <taxon>Harpellomycetes</taxon>
        <taxon>Harpellales</taxon>
        <taxon>Legeriomycetaceae</taxon>
        <taxon>Smittium</taxon>
    </lineage>
</organism>
<feature type="transmembrane region" description="Helical" evidence="8">
    <location>
        <begin position="180"/>
        <end position="198"/>
    </location>
</feature>
<feature type="transmembrane region" description="Helical" evidence="8">
    <location>
        <begin position="43"/>
        <end position="62"/>
    </location>
</feature>
<evidence type="ECO:0000313" key="9">
    <source>
        <dbReference type="EMBL" id="OMJ18324.1"/>
    </source>
</evidence>
<dbReference type="GO" id="GO:0015250">
    <property type="term" value="F:water channel activity"/>
    <property type="evidence" value="ECO:0007669"/>
    <property type="project" value="TreeGrafter"/>
</dbReference>
<evidence type="ECO:0000256" key="6">
    <source>
        <dbReference type="ARBA" id="ARBA00023136"/>
    </source>
</evidence>
<comment type="similarity">
    <text evidence="2 7">Belongs to the MIP/aquaporin (TC 1.A.8) family.</text>
</comment>
<dbReference type="OrthoDB" id="3222at2759"/>
<keyword evidence="6 8" id="KW-0472">Membrane</keyword>
<feature type="transmembrane region" description="Helical" evidence="8">
    <location>
        <begin position="210"/>
        <end position="232"/>
    </location>
</feature>
<sequence>MSDKYELEINNSGDTIGNAAGSGQLEVVRMFGLYNMRYNLRHYFAEFFGTMVLLFFGNTVVANVVLNPDLATESWVLITLGWGFGLAMALYISMGNSGGHLNPAVTIAAAVYGKFPWKKVPGYIFSQVLGAFMGAAFTYAVYRSRFTPFDGGVRTVTGNTATGGIFCTYPDPNNTRWDSFFTEMLLTAILVFCIQGFFDPKMTPAKGFEPVAVGLLVLTIGICAGKMTGYAINPARDLGPRIFTAVAGWGSTPFTASNHYFWIPIVAPIVGAILGQGSYELFIIPNLD</sequence>
<reference evidence="10" key="1">
    <citation type="submission" date="2017-01" db="EMBL/GenBank/DDBJ databases">
        <authorList>
            <person name="Wang Y."/>
            <person name="White M."/>
            <person name="Kvist S."/>
            <person name="Moncalvo J.-M."/>
        </authorList>
    </citation>
    <scope>NUCLEOTIDE SEQUENCE [LARGE SCALE GENOMIC DNA]</scope>
    <source>
        <strain evidence="10">ID-206-W2</strain>
    </source>
</reference>
<dbReference type="PANTHER" id="PTHR43829">
    <property type="entry name" value="AQUAPORIN OR AQUAGLYCEROPORIN RELATED"/>
    <property type="match status" value="1"/>
</dbReference>
<name>A0A1R1XUN2_9FUNG</name>
<dbReference type="GO" id="GO:0005886">
    <property type="term" value="C:plasma membrane"/>
    <property type="evidence" value="ECO:0007669"/>
    <property type="project" value="TreeGrafter"/>
</dbReference>
<evidence type="ECO:0000256" key="7">
    <source>
        <dbReference type="RuleBase" id="RU000477"/>
    </source>
</evidence>
<feature type="transmembrane region" description="Helical" evidence="8">
    <location>
        <begin position="123"/>
        <end position="142"/>
    </location>
</feature>
<dbReference type="EMBL" id="LSSM01003313">
    <property type="protein sequence ID" value="OMJ18324.1"/>
    <property type="molecule type" value="Genomic_DNA"/>
</dbReference>
<dbReference type="AlphaFoldDB" id="A0A1R1XUN2"/>
<proteinExistence type="inferred from homology"/>
<evidence type="ECO:0000256" key="4">
    <source>
        <dbReference type="ARBA" id="ARBA00022692"/>
    </source>
</evidence>
<dbReference type="InterPro" id="IPR050363">
    <property type="entry name" value="MIP/Aquaporin"/>
</dbReference>
<dbReference type="Gene3D" id="1.20.1080.10">
    <property type="entry name" value="Glycerol uptake facilitator protein"/>
    <property type="match status" value="1"/>
</dbReference>
<evidence type="ECO:0000256" key="2">
    <source>
        <dbReference type="ARBA" id="ARBA00006175"/>
    </source>
</evidence>
<dbReference type="PRINTS" id="PR00783">
    <property type="entry name" value="MINTRINSICP"/>
</dbReference>
<dbReference type="NCBIfam" id="TIGR00861">
    <property type="entry name" value="MIP"/>
    <property type="match status" value="1"/>
</dbReference>
<gene>
    <name evidence="9" type="ORF">AYI69_g7075</name>
</gene>
<comment type="subcellular location">
    <subcellularLocation>
        <location evidence="1">Membrane</location>
        <topology evidence="1">Multi-pass membrane protein</topology>
    </subcellularLocation>
</comment>
<dbReference type="PANTHER" id="PTHR43829:SF9">
    <property type="entry name" value="AQUAPORIN-9"/>
    <property type="match status" value="1"/>
</dbReference>
<keyword evidence="4 7" id="KW-0812">Transmembrane</keyword>
<keyword evidence="3 7" id="KW-0813">Transport</keyword>
<dbReference type="GO" id="GO:0015254">
    <property type="term" value="F:glycerol channel activity"/>
    <property type="evidence" value="ECO:0007669"/>
    <property type="project" value="TreeGrafter"/>
</dbReference>
<dbReference type="InterPro" id="IPR000425">
    <property type="entry name" value="MIP"/>
</dbReference>
<evidence type="ECO:0000256" key="1">
    <source>
        <dbReference type="ARBA" id="ARBA00004141"/>
    </source>
</evidence>
<dbReference type="Proteomes" id="UP000187429">
    <property type="component" value="Unassembled WGS sequence"/>
</dbReference>
<dbReference type="CDD" id="cd00333">
    <property type="entry name" value="MIP"/>
    <property type="match status" value="1"/>
</dbReference>
<feature type="transmembrane region" description="Helical" evidence="8">
    <location>
        <begin position="74"/>
        <end position="92"/>
    </location>
</feature>
<accession>A0A1R1XUN2</accession>
<dbReference type="Pfam" id="PF00230">
    <property type="entry name" value="MIP"/>
    <property type="match status" value="1"/>
</dbReference>
<evidence type="ECO:0000256" key="5">
    <source>
        <dbReference type="ARBA" id="ARBA00022989"/>
    </source>
</evidence>
<dbReference type="SUPFAM" id="SSF81338">
    <property type="entry name" value="Aquaporin-like"/>
    <property type="match status" value="1"/>
</dbReference>
<feature type="transmembrane region" description="Helical" evidence="8">
    <location>
        <begin position="260"/>
        <end position="282"/>
    </location>
</feature>